<feature type="compositionally biased region" description="Low complexity" evidence="1">
    <location>
        <begin position="174"/>
        <end position="184"/>
    </location>
</feature>
<sequence>MTFILDDRDPHISYRPGGWFTAGNVGSEYNATTIGSNTIGDVASLTFTGKRVSVWGTLGSTKTPAPTSVYIVDNLPAVTFIPTLQPWNQYLQVFFQSDELSPSTSHTLVIKNMGPGTNDSILWLDYIQISPPDSMDAVLFSAPTPSLLTLSTPPPSTPSPSNPPSSTPLPSTPSTPTHSTIPPLVTASSTPKWNDLPAGVIVGATLGGLAFLAIFAVILVSYLRMKSKARNKLIVSYQLPQSSSQSLDSSVNFGRQPPQPPPYQSSVGIPVAHVRDHIPSSKISPISTLG</sequence>
<accession>A0A067T079</accession>
<evidence type="ECO:0000256" key="2">
    <source>
        <dbReference type="SAM" id="Phobius"/>
    </source>
</evidence>
<keyword evidence="2" id="KW-0472">Membrane</keyword>
<feature type="transmembrane region" description="Helical" evidence="2">
    <location>
        <begin position="198"/>
        <end position="223"/>
    </location>
</feature>
<name>A0A067T079_GALM3</name>
<proteinExistence type="predicted"/>
<feature type="compositionally biased region" description="Pro residues" evidence="1">
    <location>
        <begin position="152"/>
        <end position="173"/>
    </location>
</feature>
<dbReference type="HOGENOM" id="CLU_1023250_0_0_1"/>
<dbReference type="AlphaFoldDB" id="A0A067T079"/>
<reference evidence="4" key="1">
    <citation type="journal article" date="2014" name="Proc. Natl. Acad. Sci. U.S.A.">
        <title>Extensive sampling of basidiomycete genomes demonstrates inadequacy of the white-rot/brown-rot paradigm for wood decay fungi.</title>
        <authorList>
            <person name="Riley R."/>
            <person name="Salamov A.A."/>
            <person name="Brown D.W."/>
            <person name="Nagy L.G."/>
            <person name="Floudas D."/>
            <person name="Held B.W."/>
            <person name="Levasseur A."/>
            <person name="Lombard V."/>
            <person name="Morin E."/>
            <person name="Otillar R."/>
            <person name="Lindquist E.A."/>
            <person name="Sun H."/>
            <person name="LaButti K.M."/>
            <person name="Schmutz J."/>
            <person name="Jabbour D."/>
            <person name="Luo H."/>
            <person name="Baker S.E."/>
            <person name="Pisabarro A.G."/>
            <person name="Walton J.D."/>
            <person name="Blanchette R.A."/>
            <person name="Henrissat B."/>
            <person name="Martin F."/>
            <person name="Cullen D."/>
            <person name="Hibbett D.S."/>
            <person name="Grigoriev I.V."/>
        </authorList>
    </citation>
    <scope>NUCLEOTIDE SEQUENCE [LARGE SCALE GENOMIC DNA]</scope>
    <source>
        <strain evidence="4">CBS 339.88</strain>
    </source>
</reference>
<feature type="region of interest" description="Disordered" evidence="1">
    <location>
        <begin position="149"/>
        <end position="186"/>
    </location>
</feature>
<dbReference type="Gene3D" id="2.60.120.260">
    <property type="entry name" value="Galactose-binding domain-like"/>
    <property type="match status" value="1"/>
</dbReference>
<dbReference type="OrthoDB" id="3265734at2759"/>
<keyword evidence="2" id="KW-1133">Transmembrane helix</keyword>
<organism evidence="3 4">
    <name type="scientific">Galerina marginata (strain CBS 339.88)</name>
    <dbReference type="NCBI Taxonomy" id="685588"/>
    <lineage>
        <taxon>Eukaryota</taxon>
        <taxon>Fungi</taxon>
        <taxon>Dikarya</taxon>
        <taxon>Basidiomycota</taxon>
        <taxon>Agaricomycotina</taxon>
        <taxon>Agaricomycetes</taxon>
        <taxon>Agaricomycetidae</taxon>
        <taxon>Agaricales</taxon>
        <taxon>Agaricineae</taxon>
        <taxon>Strophariaceae</taxon>
        <taxon>Galerina</taxon>
    </lineage>
</organism>
<evidence type="ECO:0000313" key="3">
    <source>
        <dbReference type="EMBL" id="KDR76521.1"/>
    </source>
</evidence>
<dbReference type="EMBL" id="KL142378">
    <property type="protein sequence ID" value="KDR76521.1"/>
    <property type="molecule type" value="Genomic_DNA"/>
</dbReference>
<dbReference type="STRING" id="685588.A0A067T079"/>
<protein>
    <submittedName>
        <fullName evidence="3">Uncharacterized protein</fullName>
    </submittedName>
</protein>
<evidence type="ECO:0000313" key="4">
    <source>
        <dbReference type="Proteomes" id="UP000027222"/>
    </source>
</evidence>
<dbReference type="Proteomes" id="UP000027222">
    <property type="component" value="Unassembled WGS sequence"/>
</dbReference>
<gene>
    <name evidence="3" type="ORF">GALMADRAFT_225567</name>
</gene>
<keyword evidence="4" id="KW-1185">Reference proteome</keyword>
<evidence type="ECO:0000256" key="1">
    <source>
        <dbReference type="SAM" id="MobiDB-lite"/>
    </source>
</evidence>
<feature type="region of interest" description="Disordered" evidence="1">
    <location>
        <begin position="244"/>
        <end position="267"/>
    </location>
</feature>
<keyword evidence="2" id="KW-0812">Transmembrane</keyword>